<organism evidence="2 3">
    <name type="scientific">Candidatus Collierbacteria bacterium GW2011_GWA2_46_26</name>
    <dbReference type="NCBI Taxonomy" id="1618381"/>
    <lineage>
        <taxon>Bacteria</taxon>
        <taxon>Candidatus Collieribacteriota</taxon>
    </lineage>
</organism>
<protein>
    <recommendedName>
        <fullName evidence="4">DUF5666 domain-containing protein</fullName>
    </recommendedName>
</protein>
<gene>
    <name evidence="2" type="ORF">UX47_C0006G0117</name>
</gene>
<reference evidence="2 3" key="1">
    <citation type="journal article" date="2015" name="Nature">
        <title>rRNA introns, odd ribosomes, and small enigmatic genomes across a large radiation of phyla.</title>
        <authorList>
            <person name="Brown C.T."/>
            <person name="Hug L.A."/>
            <person name="Thomas B.C."/>
            <person name="Sharon I."/>
            <person name="Castelle C.J."/>
            <person name="Singh A."/>
            <person name="Wilkins M.J."/>
            <person name="Williams K.H."/>
            <person name="Banfield J.F."/>
        </authorList>
    </citation>
    <scope>NUCLEOTIDE SEQUENCE [LARGE SCALE GENOMIC DNA]</scope>
</reference>
<accession>A0A0G1PK96</accession>
<proteinExistence type="predicted"/>
<dbReference type="Proteomes" id="UP000034794">
    <property type="component" value="Unassembled WGS sequence"/>
</dbReference>
<keyword evidence="1" id="KW-1133">Transmembrane helix</keyword>
<evidence type="ECO:0000256" key="1">
    <source>
        <dbReference type="SAM" id="Phobius"/>
    </source>
</evidence>
<sequence>MNKTLPYITSIAIFVIASFVLEPWLADTRRGKSHSIRVLAATTVATPSATPSATPTVITITPSQTQDIQEKIKTLVKENLSATESTLKEKINQRTLVGFVGLIQSINSGNITINTKDGTILQITTDEKSVYNKAGTGIKISSLAISDKIIVIGTLLKEDIVLAKRIVVVPDEPIQIVSGTIVSKVSSVDIKKKLIGLTVNNQEVLFGLTKKSTIKIEEIKAGMTIFAITKKYDGKDLLSRAKIL</sequence>
<evidence type="ECO:0000313" key="3">
    <source>
        <dbReference type="Proteomes" id="UP000034794"/>
    </source>
</evidence>
<dbReference type="AlphaFoldDB" id="A0A0G1PK96"/>
<comment type="caution">
    <text evidence="2">The sequence shown here is derived from an EMBL/GenBank/DDBJ whole genome shotgun (WGS) entry which is preliminary data.</text>
</comment>
<keyword evidence="1" id="KW-0472">Membrane</keyword>
<keyword evidence="1" id="KW-0812">Transmembrane</keyword>
<feature type="transmembrane region" description="Helical" evidence="1">
    <location>
        <begin position="6"/>
        <end position="25"/>
    </location>
</feature>
<evidence type="ECO:0008006" key="4">
    <source>
        <dbReference type="Google" id="ProtNLM"/>
    </source>
</evidence>
<name>A0A0G1PK96_9BACT</name>
<dbReference type="EMBL" id="LCMI01000006">
    <property type="protein sequence ID" value="KKU33146.1"/>
    <property type="molecule type" value="Genomic_DNA"/>
</dbReference>
<evidence type="ECO:0000313" key="2">
    <source>
        <dbReference type="EMBL" id="KKU33146.1"/>
    </source>
</evidence>